<accession>A0A9X2IPS8</accession>
<evidence type="ECO:0000313" key="1">
    <source>
        <dbReference type="EMBL" id="MCM3715565.1"/>
    </source>
</evidence>
<dbReference type="AlphaFoldDB" id="A0A9X2IPS8"/>
<organism evidence="1 2">
    <name type="scientific">Halalkalibacter oceani</name>
    <dbReference type="NCBI Taxonomy" id="1653776"/>
    <lineage>
        <taxon>Bacteria</taxon>
        <taxon>Bacillati</taxon>
        <taxon>Bacillota</taxon>
        <taxon>Bacilli</taxon>
        <taxon>Bacillales</taxon>
        <taxon>Bacillaceae</taxon>
        <taxon>Halalkalibacter</taxon>
    </lineage>
</organism>
<dbReference type="Pfam" id="PF16147">
    <property type="entry name" value="DUF4855"/>
    <property type="match status" value="1"/>
</dbReference>
<dbReference type="InterPro" id="IPR032329">
    <property type="entry name" value="DUF4855"/>
</dbReference>
<proteinExistence type="predicted"/>
<dbReference type="EMBL" id="JAMBOL010000017">
    <property type="protein sequence ID" value="MCM3715565.1"/>
    <property type="molecule type" value="Genomic_DNA"/>
</dbReference>
<comment type="caution">
    <text evidence="1">The sequence shown here is derived from an EMBL/GenBank/DDBJ whole genome shotgun (WGS) entry which is preliminary data.</text>
</comment>
<keyword evidence="2" id="KW-1185">Reference proteome</keyword>
<reference evidence="1" key="1">
    <citation type="submission" date="2022-05" db="EMBL/GenBank/DDBJ databases">
        <title>Comparative Genomics of Spacecraft Associated Microbes.</title>
        <authorList>
            <person name="Tran M.T."/>
            <person name="Wright A."/>
            <person name="Seuylemezian A."/>
            <person name="Eisen J."/>
            <person name="Coil D."/>
        </authorList>
    </citation>
    <scope>NUCLEOTIDE SEQUENCE</scope>
    <source>
        <strain evidence="1">214.1.1</strain>
    </source>
</reference>
<sequence length="332" mass="38181">MNFLSSKTTGFNQHIAVLPIGGFDATSPLVWSKEALLPAVKYVLNGVDTGDSYFTGFVLTPIKTGANKYLHPLYTGFGELPTIQDWQTYMALLFSDQYNLKALEELAVRPLDIWIGLPYPIISQTNFGVVNGKSLSFANQADREEALKWWITTFLATWNQQGFTKLNLKGFYWLRESLIPEDESPITNINQYIHTLGYKTMWLPNYGGFGVTNPWKGESMNFDLTAINTNYYGNTPITHDWINHSSNFAKFYQAGLQINVGKGITFNQYHLYDFLNLGLPHRNNYIDDCVLVFNFHDMSIQEFARDRNADYQQIYLFMKKLYVEQSYPGRSY</sequence>
<protein>
    <submittedName>
        <fullName evidence="1">DUF4855 domain-containing protein</fullName>
    </submittedName>
</protein>
<gene>
    <name evidence="1" type="ORF">M3202_15980</name>
</gene>
<name>A0A9X2IPS8_9BACI</name>
<evidence type="ECO:0000313" key="2">
    <source>
        <dbReference type="Proteomes" id="UP001139179"/>
    </source>
</evidence>
<dbReference type="RefSeq" id="WP_251194588.1">
    <property type="nucleotide sequence ID" value="NZ_JAMBOL010000017.1"/>
</dbReference>
<dbReference type="Proteomes" id="UP001139179">
    <property type="component" value="Unassembled WGS sequence"/>
</dbReference>